<dbReference type="EMBL" id="JAXBCZ010000001">
    <property type="protein sequence ID" value="MEA1304598.1"/>
    <property type="molecule type" value="Genomic_DNA"/>
</dbReference>
<name>A0AAW9KE26_9ACTO</name>
<reference evidence="1 2" key="1">
    <citation type="submission" date="2023-06" db="EMBL/GenBank/DDBJ databases">
        <title>Actinomyces orist ORNL 0101 HMT-893 genome.</title>
        <authorList>
            <person name="Johnston C.D."/>
            <person name="Chen T."/>
            <person name="Dewhirst F.E."/>
        </authorList>
    </citation>
    <scope>NUCLEOTIDE SEQUENCE [LARGE SCALE GENOMIC DNA]</scope>
    <source>
        <strain evidence="1 2">ORNL 0101</strain>
    </source>
</reference>
<accession>A0AAW9KE26</accession>
<evidence type="ECO:0000313" key="1">
    <source>
        <dbReference type="EMBL" id="MEA1304598.1"/>
    </source>
</evidence>
<gene>
    <name evidence="1" type="ORF">QU665_05900</name>
</gene>
<organism evidence="1 2">
    <name type="scientific">Actinomyces oris</name>
    <dbReference type="NCBI Taxonomy" id="544580"/>
    <lineage>
        <taxon>Bacteria</taxon>
        <taxon>Bacillati</taxon>
        <taxon>Actinomycetota</taxon>
        <taxon>Actinomycetes</taxon>
        <taxon>Actinomycetales</taxon>
        <taxon>Actinomycetaceae</taxon>
        <taxon>Actinomyces</taxon>
    </lineage>
</organism>
<keyword evidence="2" id="KW-1185">Reference proteome</keyword>
<dbReference type="InterPro" id="IPR046268">
    <property type="entry name" value="DUF6301"/>
</dbReference>
<evidence type="ECO:0000313" key="2">
    <source>
        <dbReference type="Proteomes" id="UP001289581"/>
    </source>
</evidence>
<protein>
    <submittedName>
        <fullName evidence="1">DUF6301 family protein</fullName>
    </submittedName>
</protein>
<dbReference type="RefSeq" id="WP_322911946.1">
    <property type="nucleotide sequence ID" value="NZ_JAXBCZ010000001.1"/>
</dbReference>
<comment type="caution">
    <text evidence="1">The sequence shown here is derived from an EMBL/GenBank/DDBJ whole genome shotgun (WGS) entry which is preliminary data.</text>
</comment>
<proteinExistence type="predicted"/>
<dbReference type="Pfam" id="PF19818">
    <property type="entry name" value="DUF6301"/>
    <property type="match status" value="1"/>
</dbReference>
<sequence>MDNLSATSSNRSFMDLEASVYSADDLAALVEIWAEQLWPISREKALTLCSQCDWVVMLGQDEVFGTPLPYGSTDNGTIRFDSLNPSIVSGVDVELTPRVPDELLSSTTPIVNRIYSDYLNAISNLYGKPNTFNNEAGQCCTWTLPHHASLALIFNQAYLKLRIHSPEQTEKILQTIRCLADHRRN</sequence>
<dbReference type="AlphaFoldDB" id="A0AAW9KE26"/>
<dbReference type="Proteomes" id="UP001289581">
    <property type="component" value="Unassembled WGS sequence"/>
</dbReference>